<protein>
    <submittedName>
        <fullName evidence="1">Uncharacterized protein</fullName>
    </submittedName>
</protein>
<organism evidence="1">
    <name type="scientific">uncultured Desulfobacterium sp</name>
    <dbReference type="NCBI Taxonomy" id="201089"/>
    <lineage>
        <taxon>Bacteria</taxon>
        <taxon>Pseudomonadati</taxon>
        <taxon>Thermodesulfobacteriota</taxon>
        <taxon>Desulfobacteria</taxon>
        <taxon>Desulfobacterales</taxon>
        <taxon>Desulfobacteriaceae</taxon>
        <taxon>Desulfobacterium</taxon>
        <taxon>environmental samples</taxon>
    </lineage>
</organism>
<evidence type="ECO:0000313" key="1">
    <source>
        <dbReference type="EMBL" id="SPD74179.1"/>
    </source>
</evidence>
<proteinExistence type="predicted"/>
<name>A0A445MXP5_9BACT</name>
<dbReference type="AlphaFoldDB" id="A0A445MXP5"/>
<sequence length="54" mass="6183">MEKTGLYLEIGQDGDLKQVRFVCNSDTEQQVLTGFLERHLKKSALEKLKALFGR</sequence>
<accession>A0A445MXP5</accession>
<reference evidence="1" key="1">
    <citation type="submission" date="2018-01" db="EMBL/GenBank/DDBJ databases">
        <authorList>
            <person name="Regsiter A."/>
            <person name="William W."/>
        </authorList>
    </citation>
    <scope>NUCLEOTIDE SEQUENCE</scope>
    <source>
        <strain evidence="1">TRIP AH-1</strain>
    </source>
</reference>
<dbReference type="EMBL" id="OJIN01000124">
    <property type="protein sequence ID" value="SPD74179.1"/>
    <property type="molecule type" value="Genomic_DNA"/>
</dbReference>
<gene>
    <name evidence="1" type="ORF">PITCH_A210004</name>
</gene>